<feature type="domain" description="Glycosyl hydrolase family 95 catalytic" evidence="4">
    <location>
        <begin position="370"/>
        <end position="790"/>
    </location>
</feature>
<dbReference type="EMBL" id="VENP01000071">
    <property type="protein sequence ID" value="TNU73028.1"/>
    <property type="molecule type" value="Genomic_DNA"/>
</dbReference>
<name>A0A5C5B828_9MICO</name>
<keyword evidence="6" id="KW-1185">Reference proteome</keyword>
<dbReference type="GO" id="GO:0005975">
    <property type="term" value="P:carbohydrate metabolic process"/>
    <property type="evidence" value="ECO:0007669"/>
    <property type="project" value="InterPro"/>
</dbReference>
<dbReference type="PIRSF" id="PIRSF007663">
    <property type="entry name" value="UCP007663"/>
    <property type="match status" value="1"/>
</dbReference>
<dbReference type="Pfam" id="PF21307">
    <property type="entry name" value="Glyco_hydro_95_C"/>
    <property type="match status" value="1"/>
</dbReference>
<proteinExistence type="predicted"/>
<dbReference type="Pfam" id="PF22124">
    <property type="entry name" value="Glyco_hydro_95_cat"/>
    <property type="match status" value="1"/>
</dbReference>
<sequence>MTASVESVTDDVSLAAASASETSAAASDTTAAARDVGLAASSSPALRLLADRPAEAWTDAYPVGNGRIGAMVFGGVARDRLQVNDGTLWSGSPATAAGSPPAHGPQLLESAREALERGDLPAADAAVRALQSGFAQAYQPLVDLWLEVGGGPDGEALGTSRRGNAADSSDDSASTPAAEARPPDYRRELDLGHAVVRHGWSTADGACVVETFVSAPAQVLVTTRAFDRLTDLTIRLTSEHPVAAPEATATGEHAAALTLTTAMPSEVRPNRWGTPGHIEYGPDIVRYDGESTSAAVAVALRTDGSVEADGTVAAGGTVGPDGQALRVRGATWVRVFLATASDAVVPGGDAADLLTRASERAEAAADADPATLRAAHEADHAALFDRVALDLGPAPDPEATTEARLRAHSEGVEDPALTALAFQLGRYLLVSGSRPGSEPLTLQGLWNESVTPPWSCDYTVNINTEMNYWPAHTANLAECAEPLLPWLERVAVSGAGWARTLYDAPGWVAHHNVDRWGFAGPVGAGVDDPSWSFWPMGGVWLARHLLTDAEFTGDVATLRRAWPVVAGAVEFALAWLQPQADGTLGTSPSTSPENLFLDAGGAPWALSTSTTSDLALVRDLFDGVLAVGPLLAAGDGESEGADPGFLARVRDALDRLPATRVTADGRIAEWSDDPREQDPHHRHQSHLIGLFPGREITPSTPELMAAARRTLEARGPESTGWSLAWRLSLWARLLDADQVAATVRRFLNPADDAAAYTVLDGGVYRSLLCAHPPFQIDGNFGFTAGVVEALLQSHEVAEDGVRLLRLLPACPWPSGSVRGLRARGGITVDLAWIDGALTTATLTADRDVTVRVLAPGGEGRETGTSGFVVALPAGTATSPFAR</sequence>
<feature type="domain" description="Alpha fucosidase A-like C-terminal" evidence="3">
    <location>
        <begin position="803"/>
        <end position="853"/>
    </location>
</feature>
<dbReference type="PANTHER" id="PTHR31084:SF0">
    <property type="entry name" value="ALPHA-L-FUCOSIDASE 2"/>
    <property type="match status" value="1"/>
</dbReference>
<feature type="region of interest" description="Disordered" evidence="1">
    <location>
        <begin position="155"/>
        <end position="184"/>
    </location>
</feature>
<dbReference type="Pfam" id="PF14498">
    <property type="entry name" value="Glyco_hyd_65N_2"/>
    <property type="match status" value="1"/>
</dbReference>
<evidence type="ECO:0000259" key="4">
    <source>
        <dbReference type="Pfam" id="PF22124"/>
    </source>
</evidence>
<dbReference type="OrthoDB" id="9802600at2"/>
<feature type="compositionally biased region" description="Low complexity" evidence="1">
    <location>
        <begin position="165"/>
        <end position="174"/>
    </location>
</feature>
<dbReference type="AlphaFoldDB" id="A0A5C5B828"/>
<reference evidence="5 6" key="1">
    <citation type="submission" date="2019-06" db="EMBL/GenBank/DDBJ databases">
        <title>Draft genome sequence of Miniimonas arenae KCTC 19750T isolated from sea sand.</title>
        <authorList>
            <person name="Park S.-J."/>
        </authorList>
    </citation>
    <scope>NUCLEOTIDE SEQUENCE [LARGE SCALE GENOMIC DNA]</scope>
    <source>
        <strain evidence="5 6">KCTC 19750</strain>
    </source>
</reference>
<feature type="domain" description="Glycosyl hydrolase family 95 N-terminal" evidence="2">
    <location>
        <begin position="49"/>
        <end position="342"/>
    </location>
</feature>
<dbReference type="Gene3D" id="1.50.10.10">
    <property type="match status" value="1"/>
</dbReference>
<dbReference type="PANTHER" id="PTHR31084">
    <property type="entry name" value="ALPHA-L-FUCOSIDASE 2"/>
    <property type="match status" value="1"/>
</dbReference>
<keyword evidence="5" id="KW-0378">Hydrolase</keyword>
<dbReference type="InterPro" id="IPR054363">
    <property type="entry name" value="GH95_cat"/>
</dbReference>
<dbReference type="GO" id="GO:0004560">
    <property type="term" value="F:alpha-L-fucosidase activity"/>
    <property type="evidence" value="ECO:0007669"/>
    <property type="project" value="InterPro"/>
</dbReference>
<evidence type="ECO:0000259" key="3">
    <source>
        <dbReference type="Pfam" id="PF21307"/>
    </source>
</evidence>
<comment type="caution">
    <text evidence="5">The sequence shown here is derived from an EMBL/GenBank/DDBJ whole genome shotgun (WGS) entry which is preliminary data.</text>
</comment>
<evidence type="ECO:0000313" key="6">
    <source>
        <dbReference type="Proteomes" id="UP000313849"/>
    </source>
</evidence>
<dbReference type="InterPro" id="IPR016518">
    <property type="entry name" value="Alpha-L-fucosidase"/>
</dbReference>
<dbReference type="InterPro" id="IPR027414">
    <property type="entry name" value="GH95_N_dom"/>
</dbReference>
<evidence type="ECO:0000313" key="5">
    <source>
        <dbReference type="EMBL" id="TNU73028.1"/>
    </source>
</evidence>
<dbReference type="Proteomes" id="UP000313849">
    <property type="component" value="Unassembled WGS sequence"/>
</dbReference>
<accession>A0A5C5B828</accession>
<protein>
    <submittedName>
        <fullName evidence="5">Glycoside hydrolase family 95 protein</fullName>
    </submittedName>
</protein>
<evidence type="ECO:0000259" key="2">
    <source>
        <dbReference type="Pfam" id="PF14498"/>
    </source>
</evidence>
<dbReference type="InterPro" id="IPR008928">
    <property type="entry name" value="6-hairpin_glycosidase_sf"/>
</dbReference>
<dbReference type="SUPFAM" id="SSF48208">
    <property type="entry name" value="Six-hairpin glycosidases"/>
    <property type="match status" value="1"/>
</dbReference>
<dbReference type="InterPro" id="IPR049053">
    <property type="entry name" value="AFCA-like_C"/>
</dbReference>
<dbReference type="InterPro" id="IPR012341">
    <property type="entry name" value="6hp_glycosidase-like_sf"/>
</dbReference>
<gene>
    <name evidence="5" type="ORF">FH969_13610</name>
</gene>
<organism evidence="5 6">
    <name type="scientific">Miniimonas arenae</name>
    <dbReference type="NCBI Taxonomy" id="676201"/>
    <lineage>
        <taxon>Bacteria</taxon>
        <taxon>Bacillati</taxon>
        <taxon>Actinomycetota</taxon>
        <taxon>Actinomycetes</taxon>
        <taxon>Micrococcales</taxon>
        <taxon>Beutenbergiaceae</taxon>
        <taxon>Miniimonas</taxon>
    </lineage>
</organism>
<evidence type="ECO:0000256" key="1">
    <source>
        <dbReference type="SAM" id="MobiDB-lite"/>
    </source>
</evidence>